<evidence type="ECO:0008006" key="5">
    <source>
        <dbReference type="Google" id="ProtNLM"/>
    </source>
</evidence>
<dbReference type="KEGG" id="fte:Fluta_2539"/>
<feature type="region of interest" description="Disordered" evidence="1">
    <location>
        <begin position="69"/>
        <end position="174"/>
    </location>
</feature>
<evidence type="ECO:0000256" key="2">
    <source>
        <dbReference type="SAM" id="Phobius"/>
    </source>
</evidence>
<feature type="compositionally biased region" description="Gly residues" evidence="1">
    <location>
        <begin position="135"/>
        <end position="170"/>
    </location>
</feature>
<evidence type="ECO:0000256" key="1">
    <source>
        <dbReference type="SAM" id="MobiDB-lite"/>
    </source>
</evidence>
<feature type="compositionally biased region" description="Polar residues" evidence="1">
    <location>
        <begin position="89"/>
        <end position="129"/>
    </location>
</feature>
<keyword evidence="2" id="KW-1133">Transmembrane helix</keyword>
<dbReference type="Proteomes" id="UP000007463">
    <property type="component" value="Chromosome"/>
</dbReference>
<dbReference type="EMBL" id="CP002542">
    <property type="protein sequence ID" value="AEA44524.1"/>
    <property type="molecule type" value="Genomic_DNA"/>
</dbReference>
<gene>
    <name evidence="3" type="ordered locus">Fluta_2539</name>
</gene>
<keyword evidence="2" id="KW-0812">Transmembrane</keyword>
<dbReference type="HOGENOM" id="CLU_1118876_0_0_10"/>
<dbReference type="AlphaFoldDB" id="F2IEI5"/>
<accession>F2IEI5</accession>
<dbReference type="OrthoDB" id="9553575at2"/>
<name>F2IEI5_FLUTR</name>
<keyword evidence="2" id="KW-0472">Membrane</keyword>
<sequence>MEEFAFETVKAEEIKDRKVAGIIAASAFVTLLAILHFLGYRIPTPPLPEQLLYQDMEMELIPLELEELPKGLGGGGSGTPAKVEKAETTPPQTEQILTQSKSTTSVKSGNSNMNNTKTPTDNPPSGKNTSDNPFGTGGSGGGEGSGNGKGIGNDDGNGTGPGSGGDGSGGNVKRFLVEQPNTTNIKSNEPCKIILSVLVDPNGNIIGKPTFVKASSTTNDMVLINQVIRVVQNEARFNKANTTKNMKEAITIRIVAN</sequence>
<dbReference type="RefSeq" id="WP_013687294.1">
    <property type="nucleotide sequence ID" value="NC_015321.1"/>
</dbReference>
<keyword evidence="4" id="KW-1185">Reference proteome</keyword>
<organism evidence="3 4">
    <name type="scientific">Fluviicola taffensis (strain DSM 16823 / NCIMB 13979 / RW262)</name>
    <dbReference type="NCBI Taxonomy" id="755732"/>
    <lineage>
        <taxon>Bacteria</taxon>
        <taxon>Pseudomonadati</taxon>
        <taxon>Bacteroidota</taxon>
        <taxon>Flavobacteriia</taxon>
        <taxon>Flavobacteriales</taxon>
        <taxon>Crocinitomicaceae</taxon>
        <taxon>Fluviicola</taxon>
    </lineage>
</organism>
<reference evidence="3 4" key="1">
    <citation type="journal article" date="2011" name="Stand. Genomic Sci.">
        <title>Complete genome sequence of the gliding freshwater bacterium Fluviicola taffensis type strain (RW262).</title>
        <authorList>
            <person name="Woyke T."/>
            <person name="Chertkov O."/>
            <person name="Lapidus A."/>
            <person name="Nolan M."/>
            <person name="Lucas S."/>
            <person name="Del Rio T.G."/>
            <person name="Tice H."/>
            <person name="Cheng J.F."/>
            <person name="Tapia R."/>
            <person name="Han C."/>
            <person name="Goodwin L."/>
            <person name="Pitluck S."/>
            <person name="Liolios K."/>
            <person name="Pagani I."/>
            <person name="Ivanova N."/>
            <person name="Huntemann M."/>
            <person name="Mavromatis K."/>
            <person name="Mikhailova N."/>
            <person name="Pati A."/>
            <person name="Chen A."/>
            <person name="Palaniappan K."/>
            <person name="Land M."/>
            <person name="Hauser L."/>
            <person name="Brambilla E.M."/>
            <person name="Rohde M."/>
            <person name="Mwirichia R."/>
            <person name="Sikorski J."/>
            <person name="Tindall B.J."/>
            <person name="Goker M."/>
            <person name="Bristow J."/>
            <person name="Eisen J.A."/>
            <person name="Markowitz V."/>
            <person name="Hugenholtz P."/>
            <person name="Klenk H.P."/>
            <person name="Kyrpides N.C."/>
        </authorList>
    </citation>
    <scope>NUCLEOTIDE SEQUENCE [LARGE SCALE GENOMIC DNA]</scope>
    <source>
        <strain evidence="4">DSM 16823 / RW262 / RW262</strain>
    </source>
</reference>
<feature type="transmembrane region" description="Helical" evidence="2">
    <location>
        <begin position="20"/>
        <end position="40"/>
    </location>
</feature>
<proteinExistence type="predicted"/>
<evidence type="ECO:0000313" key="3">
    <source>
        <dbReference type="EMBL" id="AEA44524.1"/>
    </source>
</evidence>
<evidence type="ECO:0000313" key="4">
    <source>
        <dbReference type="Proteomes" id="UP000007463"/>
    </source>
</evidence>
<protein>
    <recommendedName>
        <fullName evidence="5">Outer membrane transport energization protein TonB</fullName>
    </recommendedName>
</protein>
<dbReference type="STRING" id="755732.Fluta_2539"/>
<reference evidence="4" key="2">
    <citation type="submission" date="2011-02" db="EMBL/GenBank/DDBJ databases">
        <title>The complete genome of Fluviicola taffensis DSM 16823.</title>
        <authorList>
            <consortium name="US DOE Joint Genome Institute (JGI-PGF)"/>
            <person name="Lucas S."/>
            <person name="Copeland A."/>
            <person name="Lapidus A."/>
            <person name="Bruce D."/>
            <person name="Goodwin L."/>
            <person name="Pitluck S."/>
            <person name="Kyrpides N."/>
            <person name="Mavromatis K."/>
            <person name="Ivanova N."/>
            <person name="Mikhailova N."/>
            <person name="Pagani I."/>
            <person name="Chertkov O."/>
            <person name="Detter J.C."/>
            <person name="Han C."/>
            <person name="Tapia R."/>
            <person name="Land M."/>
            <person name="Hauser L."/>
            <person name="Markowitz V."/>
            <person name="Cheng J.-F."/>
            <person name="Hugenholtz P."/>
            <person name="Woyke T."/>
            <person name="Wu D."/>
            <person name="Tindall B."/>
            <person name="Pomrenke H.G."/>
            <person name="Brambilla E."/>
            <person name="Klenk H.-P."/>
            <person name="Eisen J.A."/>
        </authorList>
    </citation>
    <scope>NUCLEOTIDE SEQUENCE [LARGE SCALE GENOMIC DNA]</scope>
    <source>
        <strain evidence="4">DSM 16823 / RW262 / RW262</strain>
    </source>
</reference>